<evidence type="ECO:0000313" key="2">
    <source>
        <dbReference type="Proteomes" id="UP000008030"/>
    </source>
</evidence>
<keyword evidence="2" id="KW-1185">Reference proteome</keyword>
<accession>Q0E4Z6</accession>
<name>Q0E4Z6_SFAVA</name>
<dbReference type="RefSeq" id="YP_762460.1">
    <property type="nucleotide sequence ID" value="NC_008361.1"/>
</dbReference>
<gene>
    <name evidence="1" type="primary">ORF105</name>
</gene>
<sequence length="197" mass="22269">MGAIKRCIRLPLNSSNVQLVTDSMEQEFGLKRYDLKSCVQQLVHALRHVNCTTIGDFVGFIRDCSDAVRVKDPLTAAFAVKQRHGHLVVGDGEHFVDYNGLVTMVDPISNVCVAMNNINYYSTRELEANAKIMRNRRKELWKRTGTGEDLFMSIEEILRKSSCTSSTYTARAKDPVLVIDSVRRQNRYAVLGDVLKL</sequence>
<protein>
    <submittedName>
        <fullName evidence="1">22.3 kDa</fullName>
    </submittedName>
</protein>
<organismHost>
    <name type="scientific">Spodoptera frugiperda</name>
    <name type="common">Fall armyworm</name>
    <dbReference type="NCBI Taxonomy" id="7108"/>
</organismHost>
<dbReference type="Proteomes" id="UP000008030">
    <property type="component" value="Segment"/>
</dbReference>
<dbReference type="KEGG" id="vg:4306232"/>
<dbReference type="EMBL" id="AM398843">
    <property type="protein sequence ID" value="CAL44705.1"/>
    <property type="molecule type" value="Genomic_DNA"/>
</dbReference>
<proteinExistence type="predicted"/>
<reference evidence="1 2" key="1">
    <citation type="journal article" date="2006" name="J. Virol.">
        <title>Genomic sequence of Spodoptera frugiperda Ascovirus 1a, an enveloped, double-stranded DNA insect virus that manipulates apoptosis for viral reproduction.</title>
        <authorList>
            <person name="Bideshi D.K."/>
            <person name="Demattei M.V."/>
            <person name="Rouleux-Bonnin F."/>
            <person name="Stasiak K."/>
            <person name="Tan Y."/>
            <person name="Bigot S."/>
            <person name="Bigot Y."/>
            <person name="Federici B.A."/>
        </authorList>
    </citation>
    <scope>NUCLEOTIDE SEQUENCE [LARGE SCALE GENOMIC DNA]</scope>
    <source>
        <strain evidence="2">SvAV-1a</strain>
    </source>
</reference>
<organism evidence="1 2">
    <name type="scientific">Spodoptera frugiperda ascovirus 1a</name>
    <name type="common">SfAV-1a</name>
    <dbReference type="NCBI Taxonomy" id="113370"/>
    <lineage>
        <taxon>Viruses</taxon>
        <taxon>Varidnaviria</taxon>
        <taxon>Bamfordvirae</taxon>
        <taxon>Nucleocytoviricota</taxon>
        <taxon>Megaviricetes</taxon>
        <taxon>Pimascovirales</taxon>
        <taxon>Pimascovirales incertae sedis</taxon>
        <taxon>Ascoviridae</taxon>
        <taxon>Ascovirus</taxon>
        <taxon>Ascovirus sfav1a</taxon>
    </lineage>
</organism>
<evidence type="ECO:0000313" key="1">
    <source>
        <dbReference type="EMBL" id="CAL44705.1"/>
    </source>
</evidence>
<dbReference type="GeneID" id="4306232"/>